<accession>A0A0L8IGF4</accession>
<sequence length="104" mass="11832">MTHSGFMVGPFVSYKHPKYPSKMMGFIFVSFLVILNLSTSSLAPFSCVSFCLHTNCLDHILTDCWLFLCLSPSYLINLSLSYLHSFLAQPIPHFFSMTERVKVT</sequence>
<proteinExistence type="predicted"/>
<protein>
    <submittedName>
        <fullName evidence="1">Uncharacterized protein</fullName>
    </submittedName>
</protein>
<evidence type="ECO:0000313" key="1">
    <source>
        <dbReference type="EMBL" id="KOG00533.1"/>
    </source>
</evidence>
<reference evidence="1" key="1">
    <citation type="submission" date="2015-07" db="EMBL/GenBank/DDBJ databases">
        <title>MeaNS - Measles Nucleotide Surveillance Program.</title>
        <authorList>
            <person name="Tran T."/>
            <person name="Druce J."/>
        </authorList>
    </citation>
    <scope>NUCLEOTIDE SEQUENCE</scope>
    <source>
        <strain evidence="1">UCB-OBI-ISO-001</strain>
        <tissue evidence="1">Gonad</tissue>
    </source>
</reference>
<organism evidence="1">
    <name type="scientific">Octopus bimaculoides</name>
    <name type="common">California two-spotted octopus</name>
    <dbReference type="NCBI Taxonomy" id="37653"/>
    <lineage>
        <taxon>Eukaryota</taxon>
        <taxon>Metazoa</taxon>
        <taxon>Spiralia</taxon>
        <taxon>Lophotrochozoa</taxon>
        <taxon>Mollusca</taxon>
        <taxon>Cephalopoda</taxon>
        <taxon>Coleoidea</taxon>
        <taxon>Octopodiformes</taxon>
        <taxon>Octopoda</taxon>
        <taxon>Incirrata</taxon>
        <taxon>Octopodidae</taxon>
        <taxon>Octopus</taxon>
    </lineage>
</organism>
<dbReference type="EMBL" id="KQ415787">
    <property type="protein sequence ID" value="KOG00533.1"/>
    <property type="molecule type" value="Genomic_DNA"/>
</dbReference>
<name>A0A0L8IGF4_OCTBM</name>
<dbReference type="AlphaFoldDB" id="A0A0L8IGF4"/>
<gene>
    <name evidence="1" type="ORF">OCBIM_22001984mg</name>
</gene>